<evidence type="ECO:0000256" key="2">
    <source>
        <dbReference type="ARBA" id="ARBA00023125"/>
    </source>
</evidence>
<dbReference type="RefSeq" id="WP_146275071.1">
    <property type="nucleotide sequence ID" value="NZ_CP042260.1"/>
</dbReference>
<dbReference type="Gene3D" id="1.10.357.10">
    <property type="entry name" value="Tetracycline Repressor, domain 2"/>
    <property type="match status" value="1"/>
</dbReference>
<evidence type="ECO:0000256" key="4">
    <source>
        <dbReference type="PROSITE-ProRule" id="PRU00335"/>
    </source>
</evidence>
<dbReference type="AlphaFoldDB" id="A0A5B8IJ09"/>
<dbReference type="EMBL" id="CP042260">
    <property type="protein sequence ID" value="QDY65193.1"/>
    <property type="molecule type" value="Genomic_DNA"/>
</dbReference>
<dbReference type="OrthoDB" id="9805134at2"/>
<accession>A0A5B8IJ09</accession>
<dbReference type="GO" id="GO:0003677">
    <property type="term" value="F:DNA binding"/>
    <property type="evidence" value="ECO:0007669"/>
    <property type="project" value="UniProtKB-UniRule"/>
</dbReference>
<evidence type="ECO:0000256" key="3">
    <source>
        <dbReference type="ARBA" id="ARBA00023163"/>
    </source>
</evidence>
<evidence type="ECO:0000313" key="8">
    <source>
        <dbReference type="Proteomes" id="UP000320717"/>
    </source>
</evidence>
<proteinExistence type="predicted"/>
<evidence type="ECO:0000256" key="1">
    <source>
        <dbReference type="ARBA" id="ARBA00023015"/>
    </source>
</evidence>
<gene>
    <name evidence="6" type="ORF">FQA45_02105</name>
    <name evidence="7" type="ORF">NUH22_07915</name>
</gene>
<evidence type="ECO:0000259" key="5">
    <source>
        <dbReference type="PROSITE" id="PS50977"/>
    </source>
</evidence>
<keyword evidence="8" id="KW-1185">Reference proteome</keyword>
<sequence>MARTLAFDSSSVVKNARSVFWAKGFEAASIPELEAATGLSRSSIYNTFGSKRGLFDAAVQSYLDEIVRPRLQPLTADHVESNALIEYLDGLNSVFSQPDALPTSNGCLLINTANSPLSTDSHVSKVIQAYREELEAAFNRGVHASRSGLDPIVQQRLASTVTGLVIAAFALVRIAPAQARTLLQDAKTLVTCER</sequence>
<dbReference type="Pfam" id="PF00440">
    <property type="entry name" value="TetR_N"/>
    <property type="match status" value="1"/>
</dbReference>
<dbReference type="InterPro" id="IPR001647">
    <property type="entry name" value="HTH_TetR"/>
</dbReference>
<dbReference type="PROSITE" id="PS50977">
    <property type="entry name" value="HTH_TETR_2"/>
    <property type="match status" value="1"/>
</dbReference>
<dbReference type="PANTHER" id="PTHR47506">
    <property type="entry name" value="TRANSCRIPTIONAL REGULATORY PROTEIN"/>
    <property type="match status" value="1"/>
</dbReference>
<dbReference type="EMBL" id="CP102487">
    <property type="protein sequence ID" value="UUX60519.1"/>
    <property type="molecule type" value="Genomic_DNA"/>
</dbReference>
<dbReference type="PANTHER" id="PTHR47506:SF1">
    <property type="entry name" value="HTH-TYPE TRANSCRIPTIONAL REGULATOR YJDC"/>
    <property type="match status" value="1"/>
</dbReference>
<dbReference type="Proteomes" id="UP000320717">
    <property type="component" value="Chromosome"/>
</dbReference>
<protein>
    <submittedName>
        <fullName evidence="7">TetR/AcrR family transcriptional regulator</fullName>
    </submittedName>
</protein>
<evidence type="ECO:0000313" key="7">
    <source>
        <dbReference type="EMBL" id="UUX60519.1"/>
    </source>
</evidence>
<keyword evidence="1" id="KW-0805">Transcription regulation</keyword>
<dbReference type="Proteomes" id="UP001060018">
    <property type="component" value="Chromosome"/>
</dbReference>
<evidence type="ECO:0000313" key="6">
    <source>
        <dbReference type="EMBL" id="QDY65193.1"/>
    </source>
</evidence>
<dbReference type="SUPFAM" id="SSF46689">
    <property type="entry name" value="Homeodomain-like"/>
    <property type="match status" value="1"/>
</dbReference>
<keyword evidence="2 4" id="KW-0238">DNA-binding</keyword>
<keyword evidence="3" id="KW-0804">Transcription</keyword>
<reference evidence="6 8" key="1">
    <citation type="submission" date="2019-07" db="EMBL/GenBank/DDBJ databases">
        <title>Complete Genome Sequence of drought tolerant Plant Growth-Promoting Rhizobacterium Glutamicibacter halophytocola DR408.</title>
        <authorList>
            <person name="Nishu S.D."/>
            <person name="Lee T.K."/>
        </authorList>
    </citation>
    <scope>NUCLEOTIDE SEQUENCE [LARGE SCALE GENOMIC DNA]</scope>
    <source>
        <strain evidence="6 8">DR408</strain>
    </source>
</reference>
<reference evidence="7" key="2">
    <citation type="journal article" date="2022" name="Pest Manag. Sci.">
        <title>Glutamicibacter halophytocola-mediated host fitness of potato tuber moth on Solanaceae crops.</title>
        <authorList>
            <person name="Wang W."/>
            <person name="Xiao G."/>
            <person name="Du G."/>
            <person name="Chang L."/>
            <person name="Yang Y."/>
            <person name="Ye J."/>
            <person name="Chen B."/>
        </authorList>
    </citation>
    <scope>NUCLEOTIDE SEQUENCE</scope>
    <source>
        <strain evidence="7">S2</strain>
    </source>
</reference>
<name>A0A5B8IJ09_9MICC</name>
<evidence type="ECO:0000313" key="9">
    <source>
        <dbReference type="Proteomes" id="UP001060018"/>
    </source>
</evidence>
<dbReference type="InterPro" id="IPR009057">
    <property type="entry name" value="Homeodomain-like_sf"/>
</dbReference>
<feature type="DNA-binding region" description="H-T-H motif" evidence="4">
    <location>
        <begin position="29"/>
        <end position="48"/>
    </location>
</feature>
<organism evidence="7 9">
    <name type="scientific">Glutamicibacter halophytocola</name>
    <dbReference type="NCBI Taxonomy" id="1933880"/>
    <lineage>
        <taxon>Bacteria</taxon>
        <taxon>Bacillati</taxon>
        <taxon>Actinomycetota</taxon>
        <taxon>Actinomycetes</taxon>
        <taxon>Micrococcales</taxon>
        <taxon>Micrococcaceae</taxon>
        <taxon>Glutamicibacter</taxon>
    </lineage>
</organism>
<feature type="domain" description="HTH tetR-type" evidence="5">
    <location>
        <begin position="6"/>
        <end position="66"/>
    </location>
</feature>